<dbReference type="Proteomes" id="UP000013827">
    <property type="component" value="Unassembled WGS sequence"/>
</dbReference>
<dbReference type="InterPro" id="IPR023058">
    <property type="entry name" value="PPIase_PpiC_CS"/>
</dbReference>
<proteinExistence type="predicted"/>
<evidence type="ECO:0000256" key="5">
    <source>
        <dbReference type="RuleBase" id="RU363014"/>
    </source>
</evidence>
<dbReference type="GO" id="GO:0003755">
    <property type="term" value="F:peptidyl-prolyl cis-trans isomerase activity"/>
    <property type="evidence" value="ECO:0007669"/>
    <property type="project" value="UniProtKB-UniRule"/>
</dbReference>
<evidence type="ECO:0000256" key="1">
    <source>
        <dbReference type="ARBA" id="ARBA00000971"/>
    </source>
</evidence>
<dbReference type="PROSITE" id="PS01096">
    <property type="entry name" value="PPIC_PPIASE_1"/>
    <property type="match status" value="1"/>
</dbReference>
<dbReference type="InterPro" id="IPR051370">
    <property type="entry name" value="PPIase_Pin1"/>
</dbReference>
<dbReference type="Gene3D" id="3.10.50.40">
    <property type="match status" value="1"/>
</dbReference>
<dbReference type="RefSeq" id="XP_005792807.1">
    <property type="nucleotide sequence ID" value="XM_005792750.1"/>
</dbReference>
<dbReference type="GeneID" id="17285649"/>
<dbReference type="InterPro" id="IPR000297">
    <property type="entry name" value="PPIase_PpiC"/>
</dbReference>
<dbReference type="PaxDb" id="2903-EOD40378"/>
<dbReference type="PANTHER" id="PTHR10657">
    <property type="entry name" value="PEPTIDYL-PROLYL CIS-TRANS ISOMERASE"/>
    <property type="match status" value="1"/>
</dbReference>
<dbReference type="Pfam" id="PF00639">
    <property type="entry name" value="Rotamase"/>
    <property type="match status" value="1"/>
</dbReference>
<reference evidence="8" key="2">
    <citation type="submission" date="2024-10" db="UniProtKB">
        <authorList>
            <consortium name="EnsemblProtists"/>
        </authorList>
    </citation>
    <scope>IDENTIFICATION</scope>
</reference>
<evidence type="ECO:0000259" key="7">
    <source>
        <dbReference type="PROSITE" id="PS50198"/>
    </source>
</evidence>
<evidence type="ECO:0000256" key="3">
    <source>
        <dbReference type="ARBA" id="ARBA00023235"/>
    </source>
</evidence>
<name>A0A0D3KX93_EMIH1</name>
<evidence type="ECO:0000256" key="4">
    <source>
        <dbReference type="PROSITE-ProRule" id="PRU00278"/>
    </source>
</evidence>
<accession>A0A0D3KX93</accession>
<comment type="catalytic activity">
    <reaction evidence="1 5">
        <text>[protein]-peptidylproline (omega=180) = [protein]-peptidylproline (omega=0)</text>
        <dbReference type="Rhea" id="RHEA:16237"/>
        <dbReference type="Rhea" id="RHEA-COMP:10747"/>
        <dbReference type="Rhea" id="RHEA-COMP:10748"/>
        <dbReference type="ChEBI" id="CHEBI:83833"/>
        <dbReference type="ChEBI" id="CHEBI:83834"/>
        <dbReference type="EC" id="5.2.1.8"/>
    </reaction>
</comment>
<reference evidence="9" key="1">
    <citation type="journal article" date="2013" name="Nature">
        <title>Pan genome of the phytoplankton Emiliania underpins its global distribution.</title>
        <authorList>
            <person name="Read B.A."/>
            <person name="Kegel J."/>
            <person name="Klute M.J."/>
            <person name="Kuo A."/>
            <person name="Lefebvre S.C."/>
            <person name="Maumus F."/>
            <person name="Mayer C."/>
            <person name="Miller J."/>
            <person name="Monier A."/>
            <person name="Salamov A."/>
            <person name="Young J."/>
            <person name="Aguilar M."/>
            <person name="Claverie J.M."/>
            <person name="Frickenhaus S."/>
            <person name="Gonzalez K."/>
            <person name="Herman E.K."/>
            <person name="Lin Y.C."/>
            <person name="Napier J."/>
            <person name="Ogata H."/>
            <person name="Sarno A.F."/>
            <person name="Shmutz J."/>
            <person name="Schroeder D."/>
            <person name="de Vargas C."/>
            <person name="Verret F."/>
            <person name="von Dassow P."/>
            <person name="Valentin K."/>
            <person name="Van de Peer Y."/>
            <person name="Wheeler G."/>
            <person name="Dacks J.B."/>
            <person name="Delwiche C.F."/>
            <person name="Dyhrman S.T."/>
            <person name="Glockner G."/>
            <person name="John U."/>
            <person name="Richards T."/>
            <person name="Worden A.Z."/>
            <person name="Zhang X."/>
            <person name="Grigoriev I.V."/>
            <person name="Allen A.E."/>
            <person name="Bidle K."/>
            <person name="Borodovsky M."/>
            <person name="Bowler C."/>
            <person name="Brownlee C."/>
            <person name="Cock J.M."/>
            <person name="Elias M."/>
            <person name="Gladyshev V.N."/>
            <person name="Groth M."/>
            <person name="Guda C."/>
            <person name="Hadaegh A."/>
            <person name="Iglesias-Rodriguez M.D."/>
            <person name="Jenkins J."/>
            <person name="Jones B.M."/>
            <person name="Lawson T."/>
            <person name="Leese F."/>
            <person name="Lindquist E."/>
            <person name="Lobanov A."/>
            <person name="Lomsadze A."/>
            <person name="Malik S.B."/>
            <person name="Marsh M.E."/>
            <person name="Mackinder L."/>
            <person name="Mock T."/>
            <person name="Mueller-Roeber B."/>
            <person name="Pagarete A."/>
            <person name="Parker M."/>
            <person name="Probert I."/>
            <person name="Quesneville H."/>
            <person name="Raines C."/>
            <person name="Rensing S.A."/>
            <person name="Riano-Pachon D.M."/>
            <person name="Richier S."/>
            <person name="Rokitta S."/>
            <person name="Shiraiwa Y."/>
            <person name="Soanes D.M."/>
            <person name="van der Giezen M."/>
            <person name="Wahlund T.M."/>
            <person name="Williams B."/>
            <person name="Wilson W."/>
            <person name="Wolfe G."/>
            <person name="Wurch L.L."/>
        </authorList>
    </citation>
    <scope>NUCLEOTIDE SEQUENCE</scope>
</reference>
<dbReference type="HOGENOM" id="CLU_090028_6_3_1"/>
<keyword evidence="3 4" id="KW-0413">Isomerase</keyword>
<dbReference type="PROSITE" id="PS50198">
    <property type="entry name" value="PPIC_PPIASE_2"/>
    <property type="match status" value="1"/>
</dbReference>
<dbReference type="EC" id="5.2.1.8" evidence="5"/>
<dbReference type="PANTHER" id="PTHR10657:SF4">
    <property type="entry name" value="PEPTIDYL-PROLYL CIS-TRANS ISOMERASE-RELATED"/>
    <property type="match status" value="1"/>
</dbReference>
<keyword evidence="2 4" id="KW-0697">Rotamase</keyword>
<dbReference type="AlphaFoldDB" id="A0A0D3KX93"/>
<dbReference type="STRING" id="2903.R1DY58"/>
<organism evidence="8 9">
    <name type="scientific">Emiliania huxleyi (strain CCMP1516)</name>
    <dbReference type="NCBI Taxonomy" id="280463"/>
    <lineage>
        <taxon>Eukaryota</taxon>
        <taxon>Haptista</taxon>
        <taxon>Haptophyta</taxon>
        <taxon>Prymnesiophyceae</taxon>
        <taxon>Isochrysidales</taxon>
        <taxon>Noelaerhabdaceae</taxon>
        <taxon>Emiliania</taxon>
    </lineage>
</organism>
<protein>
    <recommendedName>
        <fullName evidence="5">Peptidyl-prolyl cis-trans isomerase</fullName>
        <ecNumber evidence="5">5.2.1.8</ecNumber>
    </recommendedName>
</protein>
<dbReference type="InterPro" id="IPR046357">
    <property type="entry name" value="PPIase_dom_sf"/>
</dbReference>
<evidence type="ECO:0000256" key="6">
    <source>
        <dbReference type="SAM" id="MobiDB-lite"/>
    </source>
</evidence>
<dbReference type="SUPFAM" id="SSF54534">
    <property type="entry name" value="FKBP-like"/>
    <property type="match status" value="1"/>
</dbReference>
<sequence>FAELARRESQCSSASSGGDLGLFGPGKMVQEFDTALFPAEDAPQPGAILGPVVTDFGCHLI</sequence>
<feature type="region of interest" description="Disordered" evidence="6">
    <location>
        <begin position="1"/>
        <end position="22"/>
    </location>
</feature>
<evidence type="ECO:0000256" key="2">
    <source>
        <dbReference type="ARBA" id="ARBA00023110"/>
    </source>
</evidence>
<feature type="domain" description="PpiC" evidence="7">
    <location>
        <begin position="1"/>
        <end position="61"/>
    </location>
</feature>
<dbReference type="KEGG" id="ehx:EMIHUDRAFT_48844"/>
<keyword evidence="9" id="KW-1185">Reference proteome</keyword>
<dbReference type="EnsemblProtists" id="EOD40378">
    <property type="protein sequence ID" value="EOD40378"/>
    <property type="gene ID" value="EMIHUDRAFT_48844"/>
</dbReference>
<evidence type="ECO:0000313" key="9">
    <source>
        <dbReference type="Proteomes" id="UP000013827"/>
    </source>
</evidence>
<evidence type="ECO:0000313" key="8">
    <source>
        <dbReference type="EnsemblProtists" id="EOD40378"/>
    </source>
</evidence>